<dbReference type="Gramene" id="BGIOSGA036051-TA">
    <property type="protein sequence ID" value="BGIOSGA036051-PA"/>
    <property type="gene ID" value="BGIOSGA036051"/>
</dbReference>
<proteinExistence type="predicted"/>
<keyword evidence="2" id="KW-1185">Reference proteome</keyword>
<evidence type="ECO:0000313" key="2">
    <source>
        <dbReference type="Proteomes" id="UP000007015"/>
    </source>
</evidence>
<protein>
    <submittedName>
        <fullName evidence="1">Uncharacterized protein</fullName>
    </submittedName>
</protein>
<evidence type="ECO:0000313" key="1">
    <source>
        <dbReference type="EMBL" id="EEC69445.1"/>
    </source>
</evidence>
<name>B8BMC5_ORYSI</name>
<organism evidence="1 2">
    <name type="scientific">Oryza sativa subsp. indica</name>
    <name type="common">Rice</name>
    <dbReference type="NCBI Taxonomy" id="39946"/>
    <lineage>
        <taxon>Eukaryota</taxon>
        <taxon>Viridiplantae</taxon>
        <taxon>Streptophyta</taxon>
        <taxon>Embryophyta</taxon>
        <taxon>Tracheophyta</taxon>
        <taxon>Spermatophyta</taxon>
        <taxon>Magnoliopsida</taxon>
        <taxon>Liliopsida</taxon>
        <taxon>Poales</taxon>
        <taxon>Poaceae</taxon>
        <taxon>BOP clade</taxon>
        <taxon>Oryzoideae</taxon>
        <taxon>Oryzeae</taxon>
        <taxon>Oryzinae</taxon>
        <taxon>Oryza</taxon>
        <taxon>Oryza sativa</taxon>
    </lineage>
</organism>
<dbReference type="EMBL" id="CM000137">
    <property type="protein sequence ID" value="EEC69445.1"/>
    <property type="molecule type" value="Genomic_DNA"/>
</dbReference>
<dbReference type="HOGENOM" id="CLU_2201350_0_0_1"/>
<reference evidence="1 2" key="1">
    <citation type="journal article" date="2005" name="PLoS Biol.">
        <title>The genomes of Oryza sativa: a history of duplications.</title>
        <authorList>
            <person name="Yu J."/>
            <person name="Wang J."/>
            <person name="Lin W."/>
            <person name="Li S."/>
            <person name="Li H."/>
            <person name="Zhou J."/>
            <person name="Ni P."/>
            <person name="Dong W."/>
            <person name="Hu S."/>
            <person name="Zeng C."/>
            <person name="Zhang J."/>
            <person name="Zhang Y."/>
            <person name="Li R."/>
            <person name="Xu Z."/>
            <person name="Li S."/>
            <person name="Li X."/>
            <person name="Zheng H."/>
            <person name="Cong L."/>
            <person name="Lin L."/>
            <person name="Yin J."/>
            <person name="Geng J."/>
            <person name="Li G."/>
            <person name="Shi J."/>
            <person name="Liu J."/>
            <person name="Lv H."/>
            <person name="Li J."/>
            <person name="Wang J."/>
            <person name="Deng Y."/>
            <person name="Ran L."/>
            <person name="Shi X."/>
            <person name="Wang X."/>
            <person name="Wu Q."/>
            <person name="Li C."/>
            <person name="Ren X."/>
            <person name="Wang J."/>
            <person name="Wang X."/>
            <person name="Li D."/>
            <person name="Liu D."/>
            <person name="Zhang X."/>
            <person name="Ji Z."/>
            <person name="Zhao W."/>
            <person name="Sun Y."/>
            <person name="Zhang Z."/>
            <person name="Bao J."/>
            <person name="Han Y."/>
            <person name="Dong L."/>
            <person name="Ji J."/>
            <person name="Chen P."/>
            <person name="Wu S."/>
            <person name="Liu J."/>
            <person name="Xiao Y."/>
            <person name="Bu D."/>
            <person name="Tan J."/>
            <person name="Yang L."/>
            <person name="Ye C."/>
            <person name="Zhang J."/>
            <person name="Xu J."/>
            <person name="Zhou Y."/>
            <person name="Yu Y."/>
            <person name="Zhang B."/>
            <person name="Zhuang S."/>
            <person name="Wei H."/>
            <person name="Liu B."/>
            <person name="Lei M."/>
            <person name="Yu H."/>
            <person name="Li Y."/>
            <person name="Xu H."/>
            <person name="Wei S."/>
            <person name="He X."/>
            <person name="Fang L."/>
            <person name="Zhang Z."/>
            <person name="Zhang Y."/>
            <person name="Huang X."/>
            <person name="Su Z."/>
            <person name="Tong W."/>
            <person name="Li J."/>
            <person name="Tong Z."/>
            <person name="Li S."/>
            <person name="Ye J."/>
            <person name="Wang L."/>
            <person name="Fang L."/>
            <person name="Lei T."/>
            <person name="Chen C."/>
            <person name="Chen H."/>
            <person name="Xu Z."/>
            <person name="Li H."/>
            <person name="Huang H."/>
            <person name="Zhang F."/>
            <person name="Xu H."/>
            <person name="Li N."/>
            <person name="Zhao C."/>
            <person name="Li S."/>
            <person name="Dong L."/>
            <person name="Huang Y."/>
            <person name="Li L."/>
            <person name="Xi Y."/>
            <person name="Qi Q."/>
            <person name="Li W."/>
            <person name="Zhang B."/>
            <person name="Hu W."/>
            <person name="Zhang Y."/>
            <person name="Tian X."/>
            <person name="Jiao Y."/>
            <person name="Liang X."/>
            <person name="Jin J."/>
            <person name="Gao L."/>
            <person name="Zheng W."/>
            <person name="Hao B."/>
            <person name="Liu S."/>
            <person name="Wang W."/>
            <person name="Yuan L."/>
            <person name="Cao M."/>
            <person name="McDermott J."/>
            <person name="Samudrala R."/>
            <person name="Wang J."/>
            <person name="Wong G.K."/>
            <person name="Yang H."/>
        </authorList>
    </citation>
    <scope>NUCLEOTIDE SEQUENCE [LARGE SCALE GENOMIC DNA]</scope>
    <source>
        <strain evidence="2">cv. 93-11</strain>
    </source>
</reference>
<dbReference type="Proteomes" id="UP000007015">
    <property type="component" value="Chromosome 12"/>
</dbReference>
<dbReference type="STRING" id="39946.B8BMC5"/>
<gene>
    <name evidence="1" type="ORF">OsI_38626</name>
</gene>
<accession>B8BMC5</accession>
<sequence length="108" mass="10911">MATAAALYLPSLTTLHIGRQAPSPFSTSTYGIPTTTCTSKLTASSCKVSSPTGACKFSTSTSTFTPTSFSNDLTASTSTFPTTTCLIPTTTSRPIASATGTIVASSSP</sequence>
<dbReference type="AlphaFoldDB" id="B8BMC5"/>